<evidence type="ECO:0000256" key="3">
    <source>
        <dbReference type="ARBA" id="ARBA00006958"/>
    </source>
</evidence>
<evidence type="ECO:0000259" key="8">
    <source>
        <dbReference type="Pfam" id="PF13359"/>
    </source>
</evidence>
<keyword evidence="5" id="KW-0479">Metal-binding</keyword>
<evidence type="ECO:0000313" key="10">
    <source>
        <dbReference type="Proteomes" id="UP000235965"/>
    </source>
</evidence>
<keyword evidence="10" id="KW-1185">Reference proteome</keyword>
<dbReference type="Pfam" id="PF13359">
    <property type="entry name" value="DDE_Tnp_4"/>
    <property type="match status" value="1"/>
</dbReference>
<dbReference type="GO" id="GO:0004518">
    <property type="term" value="F:nuclease activity"/>
    <property type="evidence" value="ECO:0007669"/>
    <property type="project" value="UniProtKB-KW"/>
</dbReference>
<dbReference type="OrthoDB" id="8189124at2759"/>
<keyword evidence="7" id="KW-0539">Nucleus</keyword>
<feature type="domain" description="DDE Tnp4" evidence="8">
    <location>
        <begin position="28"/>
        <end position="189"/>
    </location>
</feature>
<comment type="subcellular location">
    <subcellularLocation>
        <location evidence="2">Nucleus</location>
    </subcellularLocation>
</comment>
<dbReference type="GO" id="GO:0046872">
    <property type="term" value="F:metal ion binding"/>
    <property type="evidence" value="ECO:0007669"/>
    <property type="project" value="UniProtKB-KW"/>
</dbReference>
<sequence length="190" mass="21800">MPEEQEKWMNISNDFMDLWNFPHVVGALDGKHIVMQSPFNSGSEFYNYQLQFNIVLLTLVDAKYNFIYADIGAQGRIADGGVFKASSLHEKIEGKHLQLPEPETIQNKEIPYFFLGDGAFPLSETMMKPYAGIYTKGSKERVFNYHLSRASRVVENAFDLLASVFRVLQKLLQPEKAQRVVMAIIYLHNF</sequence>
<dbReference type="PANTHER" id="PTHR22930:SF258">
    <property type="entry name" value="PROTEIN ALP1-LIKE ISOFORM X1"/>
    <property type="match status" value="1"/>
</dbReference>
<dbReference type="GO" id="GO:0016787">
    <property type="term" value="F:hydrolase activity"/>
    <property type="evidence" value="ECO:0007669"/>
    <property type="project" value="UniProtKB-KW"/>
</dbReference>
<keyword evidence="6" id="KW-0378">Hydrolase</keyword>
<name>A0A2J7Q7B6_9NEOP</name>
<evidence type="ECO:0000256" key="2">
    <source>
        <dbReference type="ARBA" id="ARBA00004123"/>
    </source>
</evidence>
<dbReference type="EMBL" id="NEVH01017446">
    <property type="protein sequence ID" value="PNF24470.1"/>
    <property type="molecule type" value="Genomic_DNA"/>
</dbReference>
<evidence type="ECO:0000256" key="5">
    <source>
        <dbReference type="ARBA" id="ARBA00022723"/>
    </source>
</evidence>
<evidence type="ECO:0000256" key="7">
    <source>
        <dbReference type="ARBA" id="ARBA00023242"/>
    </source>
</evidence>
<gene>
    <name evidence="9" type="ORF">B7P43_G09104</name>
</gene>
<dbReference type="InterPro" id="IPR027806">
    <property type="entry name" value="HARBI1_dom"/>
</dbReference>
<dbReference type="Proteomes" id="UP000235965">
    <property type="component" value="Unassembled WGS sequence"/>
</dbReference>
<evidence type="ECO:0000256" key="1">
    <source>
        <dbReference type="ARBA" id="ARBA00001968"/>
    </source>
</evidence>
<dbReference type="PANTHER" id="PTHR22930">
    <property type="match status" value="1"/>
</dbReference>
<reference evidence="9 10" key="1">
    <citation type="submission" date="2017-12" db="EMBL/GenBank/DDBJ databases">
        <title>Hemimetabolous genomes reveal molecular basis of termite eusociality.</title>
        <authorList>
            <person name="Harrison M.C."/>
            <person name="Jongepier E."/>
            <person name="Robertson H.M."/>
            <person name="Arning N."/>
            <person name="Bitard-Feildel T."/>
            <person name="Chao H."/>
            <person name="Childers C.P."/>
            <person name="Dinh H."/>
            <person name="Doddapaneni H."/>
            <person name="Dugan S."/>
            <person name="Gowin J."/>
            <person name="Greiner C."/>
            <person name="Han Y."/>
            <person name="Hu H."/>
            <person name="Hughes D.S.T."/>
            <person name="Huylmans A.-K."/>
            <person name="Kemena C."/>
            <person name="Kremer L.P.M."/>
            <person name="Lee S.L."/>
            <person name="Lopez-Ezquerra A."/>
            <person name="Mallet L."/>
            <person name="Monroy-Kuhn J.M."/>
            <person name="Moser A."/>
            <person name="Murali S.C."/>
            <person name="Muzny D.M."/>
            <person name="Otani S."/>
            <person name="Piulachs M.-D."/>
            <person name="Poelchau M."/>
            <person name="Qu J."/>
            <person name="Schaub F."/>
            <person name="Wada-Katsumata A."/>
            <person name="Worley K.C."/>
            <person name="Xie Q."/>
            <person name="Ylla G."/>
            <person name="Poulsen M."/>
            <person name="Gibbs R.A."/>
            <person name="Schal C."/>
            <person name="Richards S."/>
            <person name="Belles X."/>
            <person name="Korb J."/>
            <person name="Bornberg-Bauer E."/>
        </authorList>
    </citation>
    <scope>NUCLEOTIDE SEQUENCE [LARGE SCALE GENOMIC DNA]</scope>
    <source>
        <tissue evidence="9">Whole body</tissue>
    </source>
</reference>
<proteinExistence type="inferred from homology"/>
<comment type="similarity">
    <text evidence="3">Belongs to the HARBI1 family.</text>
</comment>
<organism evidence="9 10">
    <name type="scientific">Cryptotermes secundus</name>
    <dbReference type="NCBI Taxonomy" id="105785"/>
    <lineage>
        <taxon>Eukaryota</taxon>
        <taxon>Metazoa</taxon>
        <taxon>Ecdysozoa</taxon>
        <taxon>Arthropoda</taxon>
        <taxon>Hexapoda</taxon>
        <taxon>Insecta</taxon>
        <taxon>Pterygota</taxon>
        <taxon>Neoptera</taxon>
        <taxon>Polyneoptera</taxon>
        <taxon>Dictyoptera</taxon>
        <taxon>Blattodea</taxon>
        <taxon>Blattoidea</taxon>
        <taxon>Termitoidae</taxon>
        <taxon>Kalotermitidae</taxon>
        <taxon>Cryptotermitinae</taxon>
        <taxon>Cryptotermes</taxon>
    </lineage>
</organism>
<evidence type="ECO:0000256" key="4">
    <source>
        <dbReference type="ARBA" id="ARBA00022722"/>
    </source>
</evidence>
<accession>A0A2J7Q7B6</accession>
<comment type="caution">
    <text evidence="9">The sequence shown here is derived from an EMBL/GenBank/DDBJ whole genome shotgun (WGS) entry which is preliminary data.</text>
</comment>
<comment type="cofactor">
    <cofactor evidence="1">
        <name>a divalent metal cation</name>
        <dbReference type="ChEBI" id="CHEBI:60240"/>
    </cofactor>
</comment>
<keyword evidence="4" id="KW-0540">Nuclease</keyword>
<evidence type="ECO:0000256" key="6">
    <source>
        <dbReference type="ARBA" id="ARBA00022801"/>
    </source>
</evidence>
<dbReference type="InParanoid" id="A0A2J7Q7B6"/>
<dbReference type="AlphaFoldDB" id="A0A2J7Q7B6"/>
<dbReference type="InterPro" id="IPR045249">
    <property type="entry name" value="HARBI1-like"/>
</dbReference>
<protein>
    <recommendedName>
        <fullName evidence="8">DDE Tnp4 domain-containing protein</fullName>
    </recommendedName>
</protein>
<evidence type="ECO:0000313" key="9">
    <source>
        <dbReference type="EMBL" id="PNF24470.1"/>
    </source>
</evidence>
<dbReference type="GO" id="GO:0005634">
    <property type="term" value="C:nucleus"/>
    <property type="evidence" value="ECO:0007669"/>
    <property type="project" value="UniProtKB-SubCell"/>
</dbReference>
<dbReference type="STRING" id="105785.A0A2J7Q7B6"/>